<dbReference type="GO" id="GO:0005886">
    <property type="term" value="C:plasma membrane"/>
    <property type="evidence" value="ECO:0007669"/>
    <property type="project" value="UniProtKB-SubCell"/>
</dbReference>
<dbReference type="AlphaFoldDB" id="A0A0S4QY46"/>
<dbReference type="RefSeq" id="WP_091285677.1">
    <property type="nucleotide sequence ID" value="NZ_FAOZ01000042.1"/>
</dbReference>
<protein>
    <submittedName>
        <fullName evidence="3">ABC-type transport system involved in multi-copper enzyme maturation, permease component</fullName>
    </submittedName>
</protein>
<evidence type="ECO:0000256" key="1">
    <source>
        <dbReference type="SAM" id="MobiDB-lite"/>
    </source>
</evidence>
<keyword evidence="2" id="KW-0472">Membrane</keyword>
<proteinExistence type="predicted"/>
<sequence length="313" mass="31882">MNTQFSDPRDGRTITAPAGGRDVADPANATRSANGTRSPNETGTVGARRAVNAAGPAGDVVFLGLVRSEWTKFRSLRSTWWTLALTVVAMIGLAVLLCAMATDGTTLDPENADFDATAPSLGGALLAQITIGVLGVLMITGEYTTGMIRATLTLVPRRLPVLWAKAVVFAGVAFALTLVTGLLSFTVGQAILAGDDLSVSIGSPGAARAIVGCAFFLTAVGLLGLAIGALLRSTAGAVSALLAVLLGLPMVVGLLPASMQSINRYLPASIGEVLISTQGSGDSFSPGTAVVMMTVYLVVTLVAAAIVLARRDV</sequence>
<name>A0A0S4QY46_9ACTN</name>
<gene>
    <name evidence="3" type="ORF">Ga0074812_14239</name>
</gene>
<keyword evidence="2" id="KW-1133">Transmembrane helix</keyword>
<feature type="region of interest" description="Disordered" evidence="1">
    <location>
        <begin position="1"/>
        <end position="45"/>
    </location>
</feature>
<organism evidence="3 4">
    <name type="scientific">Parafrankia irregularis</name>
    <dbReference type="NCBI Taxonomy" id="795642"/>
    <lineage>
        <taxon>Bacteria</taxon>
        <taxon>Bacillati</taxon>
        <taxon>Actinomycetota</taxon>
        <taxon>Actinomycetes</taxon>
        <taxon>Frankiales</taxon>
        <taxon>Frankiaceae</taxon>
        <taxon>Parafrankia</taxon>
    </lineage>
</organism>
<dbReference type="GO" id="GO:0140359">
    <property type="term" value="F:ABC-type transporter activity"/>
    <property type="evidence" value="ECO:0007669"/>
    <property type="project" value="InterPro"/>
</dbReference>
<feature type="transmembrane region" description="Helical" evidence="2">
    <location>
        <begin position="80"/>
        <end position="102"/>
    </location>
</feature>
<dbReference type="EMBL" id="FAOZ01000042">
    <property type="protein sequence ID" value="CUU60561.1"/>
    <property type="molecule type" value="Genomic_DNA"/>
</dbReference>
<feature type="transmembrane region" description="Helical" evidence="2">
    <location>
        <begin position="238"/>
        <end position="257"/>
    </location>
</feature>
<reference evidence="4" key="1">
    <citation type="submission" date="2015-11" db="EMBL/GenBank/DDBJ databases">
        <authorList>
            <person name="Varghese N."/>
        </authorList>
    </citation>
    <scope>NUCLEOTIDE SEQUENCE [LARGE SCALE GENOMIC DNA]</scope>
    <source>
        <strain evidence="4">DSM 45899</strain>
    </source>
</reference>
<keyword evidence="2" id="KW-0812">Transmembrane</keyword>
<dbReference type="PANTHER" id="PTHR37305">
    <property type="entry name" value="INTEGRAL MEMBRANE PROTEIN-RELATED"/>
    <property type="match status" value="1"/>
</dbReference>
<feature type="transmembrane region" description="Helical" evidence="2">
    <location>
        <begin position="162"/>
        <end position="185"/>
    </location>
</feature>
<accession>A0A0S4QY46</accession>
<feature type="compositionally biased region" description="Polar residues" evidence="1">
    <location>
        <begin position="29"/>
        <end position="43"/>
    </location>
</feature>
<dbReference type="Proteomes" id="UP000198802">
    <property type="component" value="Unassembled WGS sequence"/>
</dbReference>
<feature type="transmembrane region" description="Helical" evidence="2">
    <location>
        <begin position="205"/>
        <end position="231"/>
    </location>
</feature>
<keyword evidence="4" id="KW-1185">Reference proteome</keyword>
<dbReference type="PANTHER" id="PTHR37305:SF1">
    <property type="entry name" value="MEMBRANE PROTEIN"/>
    <property type="match status" value="1"/>
</dbReference>
<feature type="transmembrane region" description="Helical" evidence="2">
    <location>
        <begin position="122"/>
        <end position="141"/>
    </location>
</feature>
<evidence type="ECO:0000313" key="3">
    <source>
        <dbReference type="EMBL" id="CUU60561.1"/>
    </source>
</evidence>
<dbReference type="Pfam" id="PF12730">
    <property type="entry name" value="ABC2_membrane_4"/>
    <property type="match status" value="1"/>
</dbReference>
<evidence type="ECO:0000313" key="4">
    <source>
        <dbReference type="Proteomes" id="UP000198802"/>
    </source>
</evidence>
<evidence type="ECO:0000256" key="2">
    <source>
        <dbReference type="SAM" id="Phobius"/>
    </source>
</evidence>
<feature type="transmembrane region" description="Helical" evidence="2">
    <location>
        <begin position="289"/>
        <end position="309"/>
    </location>
</feature>